<dbReference type="EMBL" id="SJOO01000001">
    <property type="protein sequence ID" value="TCB94830.1"/>
    <property type="molecule type" value="Genomic_DNA"/>
</dbReference>
<reference evidence="2 3" key="1">
    <citation type="submission" date="2019-02" db="EMBL/GenBank/DDBJ databases">
        <title>The draft genome of Enterobacter spp. strains.</title>
        <authorList>
            <person name="Wang C."/>
            <person name="Feng Y."/>
            <person name="Zong Z."/>
        </authorList>
    </citation>
    <scope>NUCLEOTIDE SEQUENCE [LARGE SCALE GENOMIC DNA]</scope>
    <source>
        <strain evidence="2 3">WCHEW120002</strain>
    </source>
</reference>
<protein>
    <recommendedName>
        <fullName evidence="4">Exc2 family lipoprotein</fullName>
    </recommendedName>
</protein>
<name>A0A4R0GCI9_9ENTR</name>
<evidence type="ECO:0008006" key="4">
    <source>
        <dbReference type="Google" id="ProtNLM"/>
    </source>
</evidence>
<feature type="region of interest" description="Disordered" evidence="1">
    <location>
        <begin position="90"/>
        <end position="109"/>
    </location>
</feature>
<gene>
    <name evidence="2" type="ORF">E0L20_01785</name>
</gene>
<evidence type="ECO:0000313" key="3">
    <source>
        <dbReference type="Proteomes" id="UP000291424"/>
    </source>
</evidence>
<dbReference type="NCBIfam" id="NF033828">
    <property type="entry name" value="entry_exc2_fam"/>
    <property type="match status" value="1"/>
</dbReference>
<dbReference type="PROSITE" id="PS51257">
    <property type="entry name" value="PROKAR_LIPOPROTEIN"/>
    <property type="match status" value="1"/>
</dbReference>
<accession>A0A4R0GCI9</accession>
<evidence type="ECO:0000256" key="1">
    <source>
        <dbReference type="SAM" id="MobiDB-lite"/>
    </source>
</evidence>
<sequence length="136" mass="14887">MNGKMVAALLGVVIVSGCASTKTSPERHAFYFVSHKSSFIGGNYTSSVSQNYRLNVPQFKELYAQGKSDRAAGRTPDEAQEYAQSIREQLKKEANTDQSFTGNASDKWSSKMEPKDAVLFGNELAATYLDGYNGVQ</sequence>
<proteinExistence type="predicted"/>
<evidence type="ECO:0000313" key="2">
    <source>
        <dbReference type="EMBL" id="TCB94830.1"/>
    </source>
</evidence>
<comment type="caution">
    <text evidence="2">The sequence shown here is derived from an EMBL/GenBank/DDBJ whole genome shotgun (WGS) entry which is preliminary data.</text>
</comment>
<dbReference type="RefSeq" id="WP_131632400.1">
    <property type="nucleotide sequence ID" value="NZ_SJOO01000001.1"/>
</dbReference>
<dbReference type="OrthoDB" id="6577683at2"/>
<dbReference type="AlphaFoldDB" id="A0A4R0GCI9"/>
<feature type="compositionally biased region" description="Polar residues" evidence="1">
    <location>
        <begin position="96"/>
        <end position="107"/>
    </location>
</feature>
<dbReference type="Proteomes" id="UP000291424">
    <property type="component" value="Unassembled WGS sequence"/>
</dbReference>
<organism evidence="2 3">
    <name type="scientific">Enterobacter wuhouensis</name>
    <dbReference type="NCBI Taxonomy" id="2529381"/>
    <lineage>
        <taxon>Bacteria</taxon>
        <taxon>Pseudomonadati</taxon>
        <taxon>Pseudomonadota</taxon>
        <taxon>Gammaproteobacteria</taxon>
        <taxon>Enterobacterales</taxon>
        <taxon>Enterobacteriaceae</taxon>
        <taxon>Enterobacter</taxon>
    </lineage>
</organism>